<protein>
    <submittedName>
        <fullName evidence="2">Uncharacterized protein</fullName>
    </submittedName>
</protein>
<dbReference type="Proteomes" id="UP000019373">
    <property type="component" value="Unassembled WGS sequence"/>
</dbReference>
<gene>
    <name evidence="2" type="ORF">EPUS_03758</name>
</gene>
<feature type="region of interest" description="Disordered" evidence="1">
    <location>
        <begin position="1"/>
        <end position="20"/>
    </location>
</feature>
<dbReference type="RefSeq" id="XP_007805932.1">
    <property type="nucleotide sequence ID" value="XM_007807741.1"/>
</dbReference>
<proteinExistence type="predicted"/>
<name>U1HEF3_ENDPU</name>
<evidence type="ECO:0000256" key="1">
    <source>
        <dbReference type="SAM" id="MobiDB-lite"/>
    </source>
</evidence>
<dbReference type="EMBL" id="KE721518">
    <property type="protein sequence ID" value="ERF68440.1"/>
    <property type="molecule type" value="Genomic_DNA"/>
</dbReference>
<sequence length="94" mass="10460">MEPPLLPLRPRACTQRSSEVSYQAHGHASSVKQAYRLEYRSKSRLKAPTAESGGKDRWDGREEGLRKVKLVLNEIILKAKVIESAESVLICGIA</sequence>
<keyword evidence="3" id="KW-1185">Reference proteome</keyword>
<accession>U1HEF3</accession>
<evidence type="ECO:0000313" key="3">
    <source>
        <dbReference type="Proteomes" id="UP000019373"/>
    </source>
</evidence>
<dbReference type="GeneID" id="19238796"/>
<dbReference type="HOGENOM" id="CLU_2386152_0_0_1"/>
<evidence type="ECO:0000313" key="2">
    <source>
        <dbReference type="EMBL" id="ERF68440.1"/>
    </source>
</evidence>
<reference evidence="3" key="1">
    <citation type="journal article" date="2014" name="BMC Genomics">
        <title>Genome characteristics reveal the impact of lichenization on lichen-forming fungus Endocarpon pusillum Hedwig (Verrucariales, Ascomycota).</title>
        <authorList>
            <person name="Wang Y.-Y."/>
            <person name="Liu B."/>
            <person name="Zhang X.-Y."/>
            <person name="Zhou Q.-M."/>
            <person name="Zhang T."/>
            <person name="Li H."/>
            <person name="Yu Y.-F."/>
            <person name="Zhang X.-L."/>
            <person name="Hao X.-Y."/>
            <person name="Wang M."/>
            <person name="Wang L."/>
            <person name="Wei J.-C."/>
        </authorList>
    </citation>
    <scope>NUCLEOTIDE SEQUENCE [LARGE SCALE GENOMIC DNA]</scope>
    <source>
        <strain evidence="3">Z07020 / HMAS-L-300199</strain>
    </source>
</reference>
<organism evidence="2 3">
    <name type="scientific">Endocarpon pusillum (strain Z07020 / HMAS-L-300199)</name>
    <name type="common">Lichen-forming fungus</name>
    <dbReference type="NCBI Taxonomy" id="1263415"/>
    <lineage>
        <taxon>Eukaryota</taxon>
        <taxon>Fungi</taxon>
        <taxon>Dikarya</taxon>
        <taxon>Ascomycota</taxon>
        <taxon>Pezizomycotina</taxon>
        <taxon>Eurotiomycetes</taxon>
        <taxon>Chaetothyriomycetidae</taxon>
        <taxon>Verrucariales</taxon>
        <taxon>Verrucariaceae</taxon>
        <taxon>Endocarpon</taxon>
    </lineage>
</organism>
<dbReference type="AlphaFoldDB" id="U1HEF3"/>